<feature type="chain" id="PRO_5039324145" evidence="1">
    <location>
        <begin position="20"/>
        <end position="334"/>
    </location>
</feature>
<evidence type="ECO:0000256" key="1">
    <source>
        <dbReference type="SAM" id="SignalP"/>
    </source>
</evidence>
<name>A0A1M6GC93_9FIRM</name>
<reference evidence="2 3" key="1">
    <citation type="submission" date="2016-11" db="EMBL/GenBank/DDBJ databases">
        <authorList>
            <person name="Jaros S."/>
            <person name="Januszkiewicz K."/>
            <person name="Wedrychowicz H."/>
        </authorList>
    </citation>
    <scope>NUCLEOTIDE SEQUENCE [LARGE SCALE GENOMIC DNA]</scope>
    <source>
        <strain evidence="2 3">DSM 3074</strain>
    </source>
</reference>
<protein>
    <submittedName>
        <fullName evidence="2">Uncharacterized protein</fullName>
    </submittedName>
</protein>
<evidence type="ECO:0000313" key="3">
    <source>
        <dbReference type="Proteomes" id="UP000191240"/>
    </source>
</evidence>
<dbReference type="AlphaFoldDB" id="A0A1M6GC93"/>
<gene>
    <name evidence="2" type="ORF">SAMN02745671_02599</name>
</gene>
<accession>A0A1M6GC93</accession>
<proteinExistence type="predicted"/>
<organism evidence="2 3">
    <name type="scientific">Anaerovibrio lipolyticus DSM 3074</name>
    <dbReference type="NCBI Taxonomy" id="1120997"/>
    <lineage>
        <taxon>Bacteria</taxon>
        <taxon>Bacillati</taxon>
        <taxon>Bacillota</taxon>
        <taxon>Negativicutes</taxon>
        <taxon>Selenomonadales</taxon>
        <taxon>Selenomonadaceae</taxon>
        <taxon>Anaerovibrio</taxon>
    </lineage>
</organism>
<feature type="signal peptide" evidence="1">
    <location>
        <begin position="1"/>
        <end position="19"/>
    </location>
</feature>
<sequence>MVKKVWMLCWGLVILVAMAFVNVSAVEAYAYTIDDLARAVIEQPRQECEIPRDEFYDMYLKVEHLRGTYRIAEVYSTGYHNYNDGTFEFKPEDIGTVIKIYYDGDLKGKIISAPANSRFTRVMEELNRQKEERNDPSLIATLIWDIHYQEGDYSAYVGFNFSGGLGMFADRAYADKSYFDKVGNVIVLYEDDVWKGPRKSIVLEKIDTTSGLNAQGYLTKPVEQPITPSSQHIRYSVDHVYLNTPGEATIEGHFTNDGDMTGYVKWVDLDLTLTADNGQQMWAYSGIRHDVNIEVPANKYVNYTIYVQHKNIPEYHKRFKWKANTNTHWSTSAG</sequence>
<evidence type="ECO:0000313" key="2">
    <source>
        <dbReference type="EMBL" id="SHJ07598.1"/>
    </source>
</evidence>
<dbReference type="Proteomes" id="UP000191240">
    <property type="component" value="Unassembled WGS sequence"/>
</dbReference>
<keyword evidence="1" id="KW-0732">Signal</keyword>
<dbReference type="EMBL" id="FQYW01000029">
    <property type="protein sequence ID" value="SHJ07598.1"/>
    <property type="molecule type" value="Genomic_DNA"/>
</dbReference>